<keyword evidence="2" id="KW-1185">Reference proteome</keyword>
<name>A0ABT9PA75_9ACTN</name>
<evidence type="ECO:0000313" key="1">
    <source>
        <dbReference type="EMBL" id="MDP9829597.1"/>
    </source>
</evidence>
<dbReference type="Proteomes" id="UP001235712">
    <property type="component" value="Unassembled WGS sequence"/>
</dbReference>
<sequence>MRYIVTFCVNARTVHMKSRIPWHMALGEVEVLMVPL</sequence>
<evidence type="ECO:0000313" key="2">
    <source>
        <dbReference type="Proteomes" id="UP001235712"/>
    </source>
</evidence>
<protein>
    <submittedName>
        <fullName evidence="1">Uncharacterized protein</fullName>
    </submittedName>
</protein>
<organism evidence="1 2">
    <name type="scientific">Kineosporia succinea</name>
    <dbReference type="NCBI Taxonomy" id="84632"/>
    <lineage>
        <taxon>Bacteria</taxon>
        <taxon>Bacillati</taxon>
        <taxon>Actinomycetota</taxon>
        <taxon>Actinomycetes</taxon>
        <taxon>Kineosporiales</taxon>
        <taxon>Kineosporiaceae</taxon>
        <taxon>Kineosporia</taxon>
    </lineage>
</organism>
<comment type="caution">
    <text evidence="1">The sequence shown here is derived from an EMBL/GenBank/DDBJ whole genome shotgun (WGS) entry which is preliminary data.</text>
</comment>
<dbReference type="EMBL" id="JAUSQZ010000001">
    <property type="protein sequence ID" value="MDP9829597.1"/>
    <property type="molecule type" value="Genomic_DNA"/>
</dbReference>
<proteinExistence type="predicted"/>
<gene>
    <name evidence="1" type="ORF">J2S57_005346</name>
</gene>
<reference evidence="1 2" key="1">
    <citation type="submission" date="2023-07" db="EMBL/GenBank/DDBJ databases">
        <title>Sequencing the genomes of 1000 actinobacteria strains.</title>
        <authorList>
            <person name="Klenk H.-P."/>
        </authorList>
    </citation>
    <scope>NUCLEOTIDE SEQUENCE [LARGE SCALE GENOMIC DNA]</scope>
    <source>
        <strain evidence="1 2">DSM 44388</strain>
    </source>
</reference>
<accession>A0ABT9PA75</accession>